<proteinExistence type="predicted"/>
<sequence length="72" mass="8323">MAYILDVFGDHLAKAHQLPPDLYGISAVNYYLMQKHNWTKSQLEQMSSEEKRFALSAEMTGYRLPPEAQFDT</sequence>
<dbReference type="Proteomes" id="UP000594430">
    <property type="component" value="Chromosome"/>
</dbReference>
<dbReference type="EMBL" id="CP064946">
    <property type="protein sequence ID" value="QPH47434.1"/>
    <property type="molecule type" value="Genomic_DNA"/>
</dbReference>
<accession>A0A7S9LEA9</accession>
<organism evidence="1 2">
    <name type="scientific">Pseudomonas fulva</name>
    <dbReference type="NCBI Taxonomy" id="47880"/>
    <lineage>
        <taxon>Bacteria</taxon>
        <taxon>Pseudomonadati</taxon>
        <taxon>Pseudomonadota</taxon>
        <taxon>Gammaproteobacteria</taxon>
        <taxon>Pseudomonadales</taxon>
        <taxon>Pseudomonadaceae</taxon>
        <taxon>Pseudomonas</taxon>
    </lineage>
</organism>
<protein>
    <submittedName>
        <fullName evidence="1">Uncharacterized protein</fullName>
    </submittedName>
</protein>
<gene>
    <name evidence="1" type="ORF">IZU98_13515</name>
</gene>
<dbReference type="AlphaFoldDB" id="A0A7S9LEA9"/>
<dbReference type="RefSeq" id="WP_196110000.1">
    <property type="nucleotide sequence ID" value="NZ_CP064943.1"/>
</dbReference>
<evidence type="ECO:0000313" key="2">
    <source>
        <dbReference type="Proteomes" id="UP000594430"/>
    </source>
</evidence>
<name>A0A7S9LEA9_9PSED</name>
<evidence type="ECO:0000313" key="1">
    <source>
        <dbReference type="EMBL" id="QPH47434.1"/>
    </source>
</evidence>
<reference evidence="1 2" key="1">
    <citation type="submission" date="2020-11" db="EMBL/GenBank/DDBJ databases">
        <title>Pseudomonas fulva producing VIM-24.</title>
        <authorList>
            <person name="Liu S."/>
        </authorList>
    </citation>
    <scope>NUCLEOTIDE SEQUENCE [LARGE SCALE GENOMIC DNA]</scope>
    <source>
        <strain evidence="1 2">ZDHY414</strain>
    </source>
</reference>